<sequence length="34" mass="4266">MQMQYWMYPFRDSSLFGYLWLVASRNRPFPSPRH</sequence>
<evidence type="ECO:0000313" key="1">
    <source>
        <dbReference type="EMBL" id="CBI14887.3"/>
    </source>
</evidence>
<reference evidence="2" key="1">
    <citation type="journal article" date="2007" name="Nature">
        <title>The grapevine genome sequence suggests ancestral hexaploidization in major angiosperm phyla.</title>
        <authorList>
            <consortium name="The French-Italian Public Consortium for Grapevine Genome Characterization."/>
            <person name="Jaillon O."/>
            <person name="Aury J.-M."/>
            <person name="Noel B."/>
            <person name="Policriti A."/>
            <person name="Clepet C."/>
            <person name="Casagrande A."/>
            <person name="Choisne N."/>
            <person name="Aubourg S."/>
            <person name="Vitulo N."/>
            <person name="Jubin C."/>
            <person name="Vezzi A."/>
            <person name="Legeai F."/>
            <person name="Hugueney P."/>
            <person name="Dasilva C."/>
            <person name="Horner D."/>
            <person name="Mica E."/>
            <person name="Jublot D."/>
            <person name="Poulain J."/>
            <person name="Bruyere C."/>
            <person name="Billault A."/>
            <person name="Segurens B."/>
            <person name="Gouyvenoux M."/>
            <person name="Ugarte E."/>
            <person name="Cattonaro F."/>
            <person name="Anthouard V."/>
            <person name="Vico V."/>
            <person name="Del Fabbro C."/>
            <person name="Alaux M."/>
            <person name="Di Gaspero G."/>
            <person name="Dumas V."/>
            <person name="Felice N."/>
            <person name="Paillard S."/>
            <person name="Juman I."/>
            <person name="Moroldo M."/>
            <person name="Scalabrin S."/>
            <person name="Canaguier A."/>
            <person name="Le Clainche I."/>
            <person name="Malacrida G."/>
            <person name="Durand E."/>
            <person name="Pesole G."/>
            <person name="Laucou V."/>
            <person name="Chatelet P."/>
            <person name="Merdinoglu D."/>
            <person name="Delledonne M."/>
            <person name="Pezzotti M."/>
            <person name="Lecharny A."/>
            <person name="Scarpelli C."/>
            <person name="Artiguenave F."/>
            <person name="Pe M.E."/>
            <person name="Valle G."/>
            <person name="Morgante M."/>
            <person name="Caboche M."/>
            <person name="Adam-Blondon A.-F."/>
            <person name="Weissenbach J."/>
            <person name="Quetier F."/>
            <person name="Wincker P."/>
        </authorList>
    </citation>
    <scope>NUCLEOTIDE SEQUENCE [LARGE SCALE GENOMIC DNA]</scope>
    <source>
        <strain evidence="2">cv. Pinot noir / PN40024</strain>
    </source>
</reference>
<accession>D7SHC8</accession>
<dbReference type="Proteomes" id="UP000009183">
    <property type="component" value="Chromosome 17"/>
</dbReference>
<protein>
    <submittedName>
        <fullName evidence="1">Uncharacterized protein</fullName>
    </submittedName>
</protein>
<keyword evidence="2" id="KW-1185">Reference proteome</keyword>
<dbReference type="PaxDb" id="29760-VIT_17s0000g09940.t01"/>
<dbReference type="AlphaFoldDB" id="D7SHC8"/>
<dbReference type="InParanoid" id="D7SHC8"/>
<dbReference type="HOGENOM" id="CLU_3378045_0_0_1"/>
<evidence type="ECO:0000313" key="2">
    <source>
        <dbReference type="Proteomes" id="UP000009183"/>
    </source>
</evidence>
<name>D7SHC8_VITVI</name>
<gene>
    <name evidence="1" type="ordered locus">VIT_17s0000g09940</name>
</gene>
<dbReference type="EMBL" id="FN594950">
    <property type="protein sequence ID" value="CBI14887.3"/>
    <property type="molecule type" value="Genomic_DNA"/>
</dbReference>
<proteinExistence type="predicted"/>
<organism evidence="1 2">
    <name type="scientific">Vitis vinifera</name>
    <name type="common">Grape</name>
    <dbReference type="NCBI Taxonomy" id="29760"/>
    <lineage>
        <taxon>Eukaryota</taxon>
        <taxon>Viridiplantae</taxon>
        <taxon>Streptophyta</taxon>
        <taxon>Embryophyta</taxon>
        <taxon>Tracheophyta</taxon>
        <taxon>Spermatophyta</taxon>
        <taxon>Magnoliopsida</taxon>
        <taxon>eudicotyledons</taxon>
        <taxon>Gunneridae</taxon>
        <taxon>Pentapetalae</taxon>
        <taxon>rosids</taxon>
        <taxon>Vitales</taxon>
        <taxon>Vitaceae</taxon>
        <taxon>Viteae</taxon>
        <taxon>Vitis</taxon>
    </lineage>
</organism>